<dbReference type="AlphaFoldDB" id="A0A9W8CWL0"/>
<dbReference type="PANTHER" id="PTHR34825:SF1">
    <property type="entry name" value="AAA-ATPASE-LIKE DOMAIN-CONTAINING PROTEIN"/>
    <property type="match status" value="1"/>
</dbReference>
<dbReference type="InterPro" id="IPR018631">
    <property type="entry name" value="AAA-ATPase-like_dom"/>
</dbReference>
<sequence length="784" mass="88310">MSASSPSKVRGQTVTAGDSGWSLISDDEAMVVDKSVAIYDIMRKGCSSVIAGLYPRRMGKTTFLDLLKNFLAVVSNTPYGERRTKYERFAIYVHQRAFFDEHFGRYAVFKLDLKDDKPETRDEAAERLRKAVVDATADHIDFLRSLLAGGEDVDVGAYDRSIIAEKARRYERDITVIIDSFEFLEGLKETKAIRLTRIGALLPELMKVFFRLFGRKSVLIVDEYDAPFVKTFCRVADVDLRNDIHATYSEFLSGCLKSNDYLEKGVLVGVFDVKCAGMGSGLNNVQYYLAHTGIADAGETGHPFQRAFGFTGQDVGCLVDHYVDTTWKPRPDDDDHAITKFKAHLFAGFLRHFDGYRIGNVPRIFCPYAVMKFVQTLGSVREPEKLRFEGFRFWAETGNLQMIDAIMTDSTTDLESYVSNLTVLFHWRCGNQPSVGELVEMHAADTFNDDSIDNMIREQPPPHPFQGEGTIGAEIARICMVEPSSLSDELATGKHLSARTAIQLLYQAGYLAPVAAGEVAIPSMEVLQDFSRLYEHIARKFRLRTRIAATYVDALGITDGNMGMFAGTIRVMYHEIPEQSENTPEKDCQIRFGLFLGPARLHGYTIDFEFATGNGRSDVQVHPLHGNPPGNAATSQRPNIHYVFELKSYDGPLRRNRVRMTENNRRRVAKRAWKQSKDALAQVYDLYHHSITEKARGCDYLFIVGLTFWVNRFCMISTRRRRTVEANGDITWPVDSSAGDGNNVVNRDGTIALDYTDLEDVLGDPEQNILRTYEYGATFVALNI</sequence>
<dbReference type="EMBL" id="JANBOI010000269">
    <property type="protein sequence ID" value="KAJ1731989.1"/>
    <property type="molecule type" value="Genomic_DNA"/>
</dbReference>
<dbReference type="OrthoDB" id="5553900at2759"/>
<proteinExistence type="predicted"/>
<evidence type="ECO:0000259" key="1">
    <source>
        <dbReference type="Pfam" id="PF09820"/>
    </source>
</evidence>
<dbReference type="Pfam" id="PF09820">
    <property type="entry name" value="AAA-ATPase_like"/>
    <property type="match status" value="1"/>
</dbReference>
<protein>
    <recommendedName>
        <fullName evidence="1">AAA-ATPase-like domain-containing protein</fullName>
    </recommendedName>
</protein>
<keyword evidence="3" id="KW-1185">Reference proteome</keyword>
<evidence type="ECO:0000313" key="3">
    <source>
        <dbReference type="Proteomes" id="UP001143981"/>
    </source>
</evidence>
<comment type="caution">
    <text evidence="2">The sequence shown here is derived from an EMBL/GenBank/DDBJ whole genome shotgun (WGS) entry which is preliminary data.</text>
</comment>
<name>A0A9W8CWL0_9FUNG</name>
<dbReference type="Proteomes" id="UP001143981">
    <property type="component" value="Unassembled WGS sequence"/>
</dbReference>
<accession>A0A9W8CWL0</accession>
<feature type="domain" description="AAA-ATPase-like" evidence="1">
    <location>
        <begin position="22"/>
        <end position="274"/>
    </location>
</feature>
<reference evidence="2" key="1">
    <citation type="submission" date="2022-07" db="EMBL/GenBank/DDBJ databases">
        <title>Phylogenomic reconstructions and comparative analyses of Kickxellomycotina fungi.</title>
        <authorList>
            <person name="Reynolds N.K."/>
            <person name="Stajich J.E."/>
            <person name="Barry K."/>
            <person name="Grigoriev I.V."/>
            <person name="Crous P."/>
            <person name="Smith M.E."/>
        </authorList>
    </citation>
    <scope>NUCLEOTIDE SEQUENCE</scope>
    <source>
        <strain evidence="2">BCRC 34381</strain>
    </source>
</reference>
<evidence type="ECO:0000313" key="2">
    <source>
        <dbReference type="EMBL" id="KAJ1731989.1"/>
    </source>
</evidence>
<dbReference type="PANTHER" id="PTHR34825">
    <property type="entry name" value="CONSERVED PROTEIN, WITH A WEAK D-GALACTARATE DEHYDRATASE/ALTRONATE HYDROLASE DOMAIN"/>
    <property type="match status" value="1"/>
</dbReference>
<gene>
    <name evidence="2" type="ORF">LPJ61_002261</name>
</gene>
<organism evidence="2 3">
    <name type="scientific">Coemansia biformis</name>
    <dbReference type="NCBI Taxonomy" id="1286918"/>
    <lineage>
        <taxon>Eukaryota</taxon>
        <taxon>Fungi</taxon>
        <taxon>Fungi incertae sedis</taxon>
        <taxon>Zoopagomycota</taxon>
        <taxon>Kickxellomycotina</taxon>
        <taxon>Kickxellomycetes</taxon>
        <taxon>Kickxellales</taxon>
        <taxon>Kickxellaceae</taxon>
        <taxon>Coemansia</taxon>
    </lineage>
</organism>